<evidence type="ECO:0000313" key="6">
    <source>
        <dbReference type="Proteomes" id="UP000295627"/>
    </source>
</evidence>
<dbReference type="InterPro" id="IPR050109">
    <property type="entry name" value="HTH-type_TetR-like_transc_reg"/>
</dbReference>
<dbReference type="InterPro" id="IPR001647">
    <property type="entry name" value="HTH_TetR"/>
</dbReference>
<comment type="caution">
    <text evidence="5">The sequence shown here is derived from an EMBL/GenBank/DDBJ whole genome shotgun (WGS) entry which is preliminary data.</text>
</comment>
<dbReference type="InterPro" id="IPR009057">
    <property type="entry name" value="Homeodomain-like_sf"/>
</dbReference>
<feature type="domain" description="HTH tetR-type" evidence="4">
    <location>
        <begin position="80"/>
        <end position="140"/>
    </location>
</feature>
<protein>
    <submittedName>
        <fullName evidence="5">TetR/AcrR family transcriptional regulator</fullName>
    </submittedName>
</protein>
<sequence length="286" mass="31077">MSSLLARCAEDGPRPKHRGPPSSIPYQLGQNLPDEIGHSSLLHLITTVDRYTICAQVCQDIRVTTEARVYGGKTGDQRRAERRTRLLDAGLELLGNHGLAATTVRKVCETADLPSRYFYENFSDIDAFTVAVYDRIMDELIDLGRDTLAHTPPDIATQVRANLKCAIDLAADDPRKGRVALSLALASPPLAQRRSHVAERIATMIADLGSGYLHPGTNRRQLLTATRFVVGGFAEILTNWIANPTSATRDELLNDCTGLFLAILSTMLPPAAHEPTKLGVAPSGDS</sequence>
<evidence type="ECO:0000313" key="5">
    <source>
        <dbReference type="EMBL" id="TDH20177.1"/>
    </source>
</evidence>
<name>A0A4R5P8J2_9MYCO</name>
<accession>A0A4R5P8J2</accession>
<keyword evidence="1 2" id="KW-0238">DNA-binding</keyword>
<feature type="region of interest" description="Disordered" evidence="3">
    <location>
        <begin position="1"/>
        <end position="27"/>
    </location>
</feature>
<dbReference type="SUPFAM" id="SSF46689">
    <property type="entry name" value="Homeodomain-like"/>
    <property type="match status" value="1"/>
</dbReference>
<feature type="DNA-binding region" description="H-T-H motif" evidence="2">
    <location>
        <begin position="103"/>
        <end position="122"/>
    </location>
</feature>
<evidence type="ECO:0000256" key="2">
    <source>
        <dbReference type="PROSITE-ProRule" id="PRU00335"/>
    </source>
</evidence>
<organism evidence="5 6">
    <name type="scientific">Mycobacteroides franklinii</name>
    <dbReference type="NCBI Taxonomy" id="948102"/>
    <lineage>
        <taxon>Bacteria</taxon>
        <taxon>Bacillati</taxon>
        <taxon>Actinomycetota</taxon>
        <taxon>Actinomycetes</taxon>
        <taxon>Mycobacteriales</taxon>
        <taxon>Mycobacteriaceae</taxon>
        <taxon>Mycobacteroides</taxon>
    </lineage>
</organism>
<evidence type="ECO:0000256" key="1">
    <source>
        <dbReference type="ARBA" id="ARBA00023125"/>
    </source>
</evidence>
<dbReference type="Proteomes" id="UP000295627">
    <property type="component" value="Unassembled WGS sequence"/>
</dbReference>
<dbReference type="Gene3D" id="1.10.357.10">
    <property type="entry name" value="Tetracycline Repressor, domain 2"/>
    <property type="match status" value="1"/>
</dbReference>
<evidence type="ECO:0000256" key="3">
    <source>
        <dbReference type="SAM" id="MobiDB-lite"/>
    </source>
</evidence>
<dbReference type="PANTHER" id="PTHR30055">
    <property type="entry name" value="HTH-TYPE TRANSCRIPTIONAL REGULATOR RUTR"/>
    <property type="match status" value="1"/>
</dbReference>
<dbReference type="EMBL" id="RXLR01000017">
    <property type="protein sequence ID" value="TDH20177.1"/>
    <property type="molecule type" value="Genomic_DNA"/>
</dbReference>
<dbReference type="AlphaFoldDB" id="A0A4R5P8J2"/>
<proteinExistence type="predicted"/>
<dbReference type="PANTHER" id="PTHR30055:SF226">
    <property type="entry name" value="HTH-TYPE TRANSCRIPTIONAL REGULATOR PKSA"/>
    <property type="match status" value="1"/>
</dbReference>
<dbReference type="Pfam" id="PF00440">
    <property type="entry name" value="TetR_N"/>
    <property type="match status" value="1"/>
</dbReference>
<reference evidence="5 6" key="1">
    <citation type="journal article" date="2019" name="Sci. Rep.">
        <title>Extended insight into the Mycobacterium chelonae-abscessus complex through whole genome sequencing of Mycobacterium salmoniphilum outbreak and Mycobacterium salmoniphilum-like strains.</title>
        <authorList>
            <person name="Behra P.R.K."/>
            <person name="Das S."/>
            <person name="Pettersson B.M.F."/>
            <person name="Shirreff L."/>
            <person name="DuCote T."/>
            <person name="Jacobsson K.G."/>
            <person name="Ennis D.G."/>
            <person name="Kirsebom L.A."/>
        </authorList>
    </citation>
    <scope>NUCLEOTIDE SEQUENCE [LARGE SCALE GENOMIC DNA]</scope>
    <source>
        <strain evidence="5 6">DSM 45524</strain>
    </source>
</reference>
<dbReference type="GO" id="GO:0003700">
    <property type="term" value="F:DNA-binding transcription factor activity"/>
    <property type="evidence" value="ECO:0007669"/>
    <property type="project" value="TreeGrafter"/>
</dbReference>
<dbReference type="GO" id="GO:0000976">
    <property type="term" value="F:transcription cis-regulatory region binding"/>
    <property type="evidence" value="ECO:0007669"/>
    <property type="project" value="TreeGrafter"/>
</dbReference>
<dbReference type="PROSITE" id="PS50977">
    <property type="entry name" value="HTH_TETR_2"/>
    <property type="match status" value="1"/>
</dbReference>
<evidence type="ECO:0000259" key="4">
    <source>
        <dbReference type="PROSITE" id="PS50977"/>
    </source>
</evidence>
<gene>
    <name evidence="5" type="ORF">EJ571_15380</name>
</gene>